<dbReference type="PANTHER" id="PTHR32183">
    <property type="match status" value="1"/>
</dbReference>
<evidence type="ECO:0000256" key="3">
    <source>
        <dbReference type="ARBA" id="ARBA00022679"/>
    </source>
</evidence>
<sequence>MNSSLLDENYWDERYKNKATGWDIGYASPAIINYAAESIAKDASILIPGCGNAYEAKTLLDMGFHQITLLDIAPTLVAKVRKEFANSPQIQIVCQDFFQHKGQYDYIIEQTFFCALDPSLRPSYVQQMHTLLKPQSILMGLLFKREFAQQGPPFGGDQTEYQQLFASQFDILQLTDSTNSIPQRQGNELFFELRKKESTCPA</sequence>
<dbReference type="Pfam" id="PF05724">
    <property type="entry name" value="TPMT"/>
    <property type="match status" value="1"/>
</dbReference>
<dbReference type="PROSITE" id="PS51585">
    <property type="entry name" value="SAM_MT_TPMT"/>
    <property type="match status" value="1"/>
</dbReference>
<evidence type="ECO:0000313" key="5">
    <source>
        <dbReference type="EMBL" id="TWI23041.1"/>
    </source>
</evidence>
<organism evidence="5 6">
    <name type="scientific">Sphingobacterium siyangense</name>
    <dbReference type="NCBI Taxonomy" id="459529"/>
    <lineage>
        <taxon>Bacteria</taxon>
        <taxon>Pseudomonadati</taxon>
        <taxon>Bacteroidota</taxon>
        <taxon>Sphingobacteriia</taxon>
        <taxon>Sphingobacteriales</taxon>
        <taxon>Sphingobacteriaceae</taxon>
        <taxon>Sphingobacterium</taxon>
    </lineage>
</organism>
<dbReference type="OrthoDB" id="9778208at2"/>
<dbReference type="AlphaFoldDB" id="A0A562MTY2"/>
<dbReference type="InterPro" id="IPR008854">
    <property type="entry name" value="TPMT"/>
</dbReference>
<keyword evidence="1" id="KW-0597">Phosphoprotein</keyword>
<evidence type="ECO:0000256" key="1">
    <source>
        <dbReference type="ARBA" id="ARBA00022553"/>
    </source>
</evidence>
<name>A0A562MTY2_9SPHI</name>
<keyword evidence="3 5" id="KW-0808">Transferase</keyword>
<evidence type="ECO:0000256" key="4">
    <source>
        <dbReference type="ARBA" id="ARBA00022691"/>
    </source>
</evidence>
<dbReference type="EMBL" id="VLKR01000004">
    <property type="protein sequence ID" value="TWI23041.1"/>
    <property type="molecule type" value="Genomic_DNA"/>
</dbReference>
<dbReference type="GO" id="GO:0032259">
    <property type="term" value="P:methylation"/>
    <property type="evidence" value="ECO:0007669"/>
    <property type="project" value="UniProtKB-KW"/>
</dbReference>
<dbReference type="PANTHER" id="PTHR32183:SF6">
    <property type="entry name" value="CYSTEINE SULFINATE DESULFINASE_CYSTEINE DESULFURASE AND RELATED ENZYMES"/>
    <property type="match status" value="1"/>
</dbReference>
<gene>
    <name evidence="5" type="ORF">IQ31_01242</name>
</gene>
<keyword evidence="4" id="KW-0949">S-adenosyl-L-methionine</keyword>
<dbReference type="RefSeq" id="WP_145327436.1">
    <property type="nucleotide sequence ID" value="NZ_JBPFPU010000020.1"/>
</dbReference>
<accession>A0A562MTY2</accession>
<dbReference type="CDD" id="cd02440">
    <property type="entry name" value="AdoMet_MTases"/>
    <property type="match status" value="1"/>
</dbReference>
<protein>
    <submittedName>
        <fullName evidence="5">Thiopurine S-methyltransferase</fullName>
    </submittedName>
</protein>
<proteinExistence type="predicted"/>
<dbReference type="GO" id="GO:0008757">
    <property type="term" value="F:S-adenosylmethionine-dependent methyltransferase activity"/>
    <property type="evidence" value="ECO:0007669"/>
    <property type="project" value="InterPro"/>
</dbReference>
<dbReference type="InterPro" id="IPR029063">
    <property type="entry name" value="SAM-dependent_MTases_sf"/>
</dbReference>
<evidence type="ECO:0000256" key="2">
    <source>
        <dbReference type="ARBA" id="ARBA00022603"/>
    </source>
</evidence>
<dbReference type="SUPFAM" id="SSF53335">
    <property type="entry name" value="S-adenosyl-L-methionine-dependent methyltransferases"/>
    <property type="match status" value="1"/>
</dbReference>
<reference evidence="5 6" key="1">
    <citation type="journal article" date="2015" name="Stand. Genomic Sci.">
        <title>Genomic Encyclopedia of Bacterial and Archaeal Type Strains, Phase III: the genomes of soil and plant-associated and newly described type strains.</title>
        <authorList>
            <person name="Whitman W.B."/>
            <person name="Woyke T."/>
            <person name="Klenk H.P."/>
            <person name="Zhou Y."/>
            <person name="Lilburn T.G."/>
            <person name="Beck B.J."/>
            <person name="De Vos P."/>
            <person name="Vandamme P."/>
            <person name="Eisen J.A."/>
            <person name="Garrity G."/>
            <person name="Hugenholtz P."/>
            <person name="Kyrpides N.C."/>
        </authorList>
    </citation>
    <scope>NUCLEOTIDE SEQUENCE [LARGE SCALE GENOMIC DNA]</scope>
    <source>
        <strain evidence="5 6">CGMCC 1.6855</strain>
    </source>
</reference>
<dbReference type="Proteomes" id="UP000315908">
    <property type="component" value="Unassembled WGS sequence"/>
</dbReference>
<comment type="caution">
    <text evidence="5">The sequence shown here is derived from an EMBL/GenBank/DDBJ whole genome shotgun (WGS) entry which is preliminary data.</text>
</comment>
<dbReference type="Gene3D" id="3.40.50.150">
    <property type="entry name" value="Vaccinia Virus protein VP39"/>
    <property type="match status" value="1"/>
</dbReference>
<evidence type="ECO:0000313" key="6">
    <source>
        <dbReference type="Proteomes" id="UP000315908"/>
    </source>
</evidence>
<keyword evidence="2 5" id="KW-0489">Methyltransferase</keyword>